<dbReference type="InterPro" id="IPR001841">
    <property type="entry name" value="Znf_RING"/>
</dbReference>
<evidence type="ECO:0000256" key="3">
    <source>
        <dbReference type="ARBA" id="ARBA00022833"/>
    </source>
</evidence>
<accession>A0A420YNJ0</accession>
<dbReference type="OrthoDB" id="8062037at2759"/>
<sequence>MCIRKHFYHAHCRHTVVKTYMCGYGVCRVPSHEIHHSHPGECLDCLGGNNTWPLENYKVETTKTNDNSSELKAYAQVMLDLLVCFLISNCAGADQYQGQAIFSEPDLARTVATVILRARFFENRCRACGESTFDGGDLSCGCPAALAPIGTQNPARQCHLRVVHDANLDTFLQQLPSGEIDLIKRQIAAAHQPGCLMPDIAHSLILRPFPLPSDDTLARVPAAGNAVKALVNDLQTLASGILPVEVHRYTELSDRLLYYVASWMMVNDSGLQEPQMVKVLHCLAPCLIYPQGDPRRPPSWTPYFCLDYTAYQYCVGAFMFRFSDSSVELLQQHINQFKNEVVYPIAARHNTALDSMQQTKKDFYDARLSYYTTHVDDLGAGEEEDECPICMENYQCGATGDDEILKTKKCKHKFHRECLRRSLMSAARNRWGCPYCRQSVDDLQPDDIKTKFTKDKWWGYEGKLA</sequence>
<feature type="domain" description="PHD-type" evidence="5">
    <location>
        <begin position="384"/>
        <end position="439"/>
    </location>
</feature>
<keyword evidence="1" id="KW-0479">Metal-binding</keyword>
<protein>
    <recommendedName>
        <fullName evidence="9">RING-type domain-containing protein</fullName>
    </recommendedName>
</protein>
<name>A0A420YNJ0_9PEZI</name>
<dbReference type="InterPro" id="IPR019787">
    <property type="entry name" value="Znf_PHD-finger"/>
</dbReference>
<dbReference type="PANTHER" id="PTHR45798">
    <property type="entry name" value="RING-H2 FINGER PROTEIN ATL61-RELATED-RELATED"/>
    <property type="match status" value="1"/>
</dbReference>
<dbReference type="EMBL" id="QVQW01000001">
    <property type="protein sequence ID" value="RKU49473.1"/>
    <property type="molecule type" value="Genomic_DNA"/>
</dbReference>
<comment type="caution">
    <text evidence="7">The sequence shown here is derived from an EMBL/GenBank/DDBJ whole genome shotgun (WGS) entry which is preliminary data.</text>
</comment>
<keyword evidence="3" id="KW-0862">Zinc</keyword>
<dbReference type="AlphaFoldDB" id="A0A420YNJ0"/>
<evidence type="ECO:0000256" key="1">
    <source>
        <dbReference type="ARBA" id="ARBA00022723"/>
    </source>
</evidence>
<evidence type="ECO:0000259" key="6">
    <source>
        <dbReference type="PROSITE" id="PS50089"/>
    </source>
</evidence>
<dbReference type="GO" id="GO:0008270">
    <property type="term" value="F:zinc ion binding"/>
    <property type="evidence" value="ECO:0007669"/>
    <property type="project" value="UniProtKB-KW"/>
</dbReference>
<evidence type="ECO:0000256" key="4">
    <source>
        <dbReference type="PROSITE-ProRule" id="PRU00175"/>
    </source>
</evidence>
<evidence type="ECO:0000313" key="8">
    <source>
        <dbReference type="Proteomes" id="UP000275385"/>
    </source>
</evidence>
<organism evidence="7 8">
    <name type="scientific">Coniochaeta pulveracea</name>
    <dbReference type="NCBI Taxonomy" id="177199"/>
    <lineage>
        <taxon>Eukaryota</taxon>
        <taxon>Fungi</taxon>
        <taxon>Dikarya</taxon>
        <taxon>Ascomycota</taxon>
        <taxon>Pezizomycotina</taxon>
        <taxon>Sordariomycetes</taxon>
        <taxon>Sordariomycetidae</taxon>
        <taxon>Coniochaetales</taxon>
        <taxon>Coniochaetaceae</taxon>
        <taxon>Coniochaeta</taxon>
    </lineage>
</organism>
<evidence type="ECO:0000259" key="5">
    <source>
        <dbReference type="PROSITE" id="PS50016"/>
    </source>
</evidence>
<dbReference type="PROSITE" id="PS50016">
    <property type="entry name" value="ZF_PHD_2"/>
    <property type="match status" value="1"/>
</dbReference>
<keyword evidence="8" id="KW-1185">Reference proteome</keyword>
<gene>
    <name evidence="7" type="ORF">DL546_007900</name>
</gene>
<dbReference type="SUPFAM" id="SSF57850">
    <property type="entry name" value="RING/U-box"/>
    <property type="match status" value="1"/>
</dbReference>
<dbReference type="InterPro" id="IPR052788">
    <property type="entry name" value="RING-type_E3_ligase_ATL"/>
</dbReference>
<feature type="domain" description="RING-type" evidence="6">
    <location>
        <begin position="387"/>
        <end position="437"/>
    </location>
</feature>
<dbReference type="SMART" id="SM01197">
    <property type="entry name" value="FANCL_C"/>
    <property type="match status" value="1"/>
</dbReference>
<reference evidence="7 8" key="1">
    <citation type="submission" date="2018-08" db="EMBL/GenBank/DDBJ databases">
        <title>Draft genome of the lignicolous fungus Coniochaeta pulveracea.</title>
        <authorList>
            <person name="Borstlap C.J."/>
            <person name="De Witt R.N."/>
            <person name="Botha A."/>
            <person name="Volschenk H."/>
        </authorList>
    </citation>
    <scope>NUCLEOTIDE SEQUENCE [LARGE SCALE GENOMIC DNA]</scope>
    <source>
        <strain evidence="7 8">CAB683</strain>
    </source>
</reference>
<dbReference type="PANTHER" id="PTHR45798:SF97">
    <property type="entry name" value="ALCOHOL-SENSITIVE RING FINGER PROTEIN 1"/>
    <property type="match status" value="1"/>
</dbReference>
<keyword evidence="2 4" id="KW-0863">Zinc-finger</keyword>
<dbReference type="SMART" id="SM00184">
    <property type="entry name" value="RING"/>
    <property type="match status" value="1"/>
</dbReference>
<evidence type="ECO:0008006" key="9">
    <source>
        <dbReference type="Google" id="ProtNLM"/>
    </source>
</evidence>
<dbReference type="InterPro" id="IPR013083">
    <property type="entry name" value="Znf_RING/FYVE/PHD"/>
</dbReference>
<dbReference type="Proteomes" id="UP000275385">
    <property type="component" value="Unassembled WGS sequence"/>
</dbReference>
<proteinExistence type="predicted"/>
<evidence type="ECO:0000256" key="2">
    <source>
        <dbReference type="ARBA" id="ARBA00022771"/>
    </source>
</evidence>
<dbReference type="STRING" id="177199.A0A420YNJ0"/>
<dbReference type="Pfam" id="PF13639">
    <property type="entry name" value="zf-RING_2"/>
    <property type="match status" value="1"/>
</dbReference>
<evidence type="ECO:0000313" key="7">
    <source>
        <dbReference type="EMBL" id="RKU49473.1"/>
    </source>
</evidence>
<dbReference type="PROSITE" id="PS50089">
    <property type="entry name" value="ZF_RING_2"/>
    <property type="match status" value="1"/>
</dbReference>
<dbReference type="Gene3D" id="3.30.40.10">
    <property type="entry name" value="Zinc/RING finger domain, C3HC4 (zinc finger)"/>
    <property type="match status" value="1"/>
</dbReference>